<keyword evidence="6" id="KW-1185">Reference proteome</keyword>
<dbReference type="SUPFAM" id="SSF101852">
    <property type="entry name" value="Bacterial fluorinating enzyme, C-terminal domain"/>
    <property type="match status" value="1"/>
</dbReference>
<reference evidence="6" key="1">
    <citation type="submission" date="2017-06" db="EMBL/GenBank/DDBJ databases">
        <authorList>
            <person name="Varghese N."/>
            <person name="Submissions S."/>
        </authorList>
    </citation>
    <scope>NUCLEOTIDE SEQUENCE [LARGE SCALE GENOMIC DNA]</scope>
    <source>
        <strain evidence="6">JAD2</strain>
    </source>
</reference>
<feature type="domain" description="S-adenosyl-l-methionine hydroxide adenosyltransferase C-terminal" evidence="4">
    <location>
        <begin position="172"/>
        <end position="274"/>
    </location>
</feature>
<dbReference type="Proteomes" id="UP000197025">
    <property type="component" value="Unassembled WGS sequence"/>
</dbReference>
<evidence type="ECO:0000313" key="6">
    <source>
        <dbReference type="Proteomes" id="UP000197025"/>
    </source>
</evidence>
<evidence type="ECO:0000259" key="3">
    <source>
        <dbReference type="Pfam" id="PF01887"/>
    </source>
</evidence>
<dbReference type="InterPro" id="IPR046469">
    <property type="entry name" value="SAM_HAT_N"/>
</dbReference>
<dbReference type="PIRSF" id="PIRSF006779">
    <property type="entry name" value="UCP006779"/>
    <property type="match status" value="1"/>
</dbReference>
<dbReference type="Pfam" id="PF01887">
    <property type="entry name" value="SAM_HAT_N"/>
    <property type="match status" value="1"/>
</dbReference>
<comment type="similarity">
    <text evidence="2">Belongs to the SAM hydrolase / SAM-dependent halogenase family.</text>
</comment>
<sequence>MRVITLTTDFGDEDGYVGTMKGVILSIAPDVRLVDLSHHIPPQDIRRAAFVVAEAAPYFPPGTIHVAVVDPGVGSGRRALIVETERALFVGPDNGLFSFILEDHPEARCYAIEESAYRLPQVSYTFHGRDIFAPAAAHLARGVPPAAFGPPVTDPVRLPSPRLELEEERIVGEILHADRFGNLVTSIGRLQWQGAALVLQPAFGPLARRFPVLFRAGEARVEVGDRVLSGILHTFAEAQPGELIAYPGSSGFLEIGLVNGCAAAALEARRGDPVVVRVRLLALE</sequence>
<accession>A0A212QNY3</accession>
<dbReference type="PANTHER" id="PTHR35092">
    <property type="entry name" value="CHLORINASE MJ1651"/>
    <property type="match status" value="1"/>
</dbReference>
<dbReference type="InterPro" id="IPR046470">
    <property type="entry name" value="SAM_HAT_C"/>
</dbReference>
<dbReference type="AlphaFoldDB" id="A0A212QNY3"/>
<keyword evidence="1" id="KW-0949">S-adenosyl-L-methionine</keyword>
<gene>
    <name evidence="5" type="ORF">SAMN02746019_00026780</name>
</gene>
<dbReference type="PANTHER" id="PTHR35092:SF1">
    <property type="entry name" value="CHLORINASE MJ1651"/>
    <property type="match status" value="1"/>
</dbReference>
<evidence type="ECO:0000256" key="1">
    <source>
        <dbReference type="ARBA" id="ARBA00022691"/>
    </source>
</evidence>
<evidence type="ECO:0008006" key="7">
    <source>
        <dbReference type="Google" id="ProtNLM"/>
    </source>
</evidence>
<dbReference type="Gene3D" id="3.40.50.10790">
    <property type="entry name" value="S-adenosyl-l-methionine hydroxide adenosyltransferase, N-terminal"/>
    <property type="match status" value="1"/>
</dbReference>
<dbReference type="OrthoDB" id="9792195at2"/>
<dbReference type="InterPro" id="IPR002747">
    <property type="entry name" value="SAM_OH_AdoTrfase"/>
</dbReference>
<dbReference type="Gene3D" id="2.40.30.90">
    <property type="entry name" value="Bacterial fluorinating enzyme like"/>
    <property type="match status" value="1"/>
</dbReference>
<evidence type="ECO:0000256" key="2">
    <source>
        <dbReference type="ARBA" id="ARBA00024035"/>
    </source>
</evidence>
<dbReference type="Pfam" id="PF20257">
    <property type="entry name" value="SAM_HAT_C"/>
    <property type="match status" value="1"/>
</dbReference>
<dbReference type="SUPFAM" id="SSF102522">
    <property type="entry name" value="Bacterial fluorinating enzyme, N-terminal domain"/>
    <property type="match status" value="1"/>
</dbReference>
<name>A0A212QNY3_9CHLR</name>
<protein>
    <recommendedName>
        <fullName evidence="7">S-adenosyl-l-methionine hydroxide adenosyltransferase</fullName>
    </recommendedName>
</protein>
<dbReference type="RefSeq" id="WP_088570483.1">
    <property type="nucleotide sequence ID" value="NZ_FYEK01000012.1"/>
</dbReference>
<organism evidence="5 6">
    <name type="scientific">Thermoflexus hugenholtzii JAD2</name>
    <dbReference type="NCBI Taxonomy" id="877466"/>
    <lineage>
        <taxon>Bacteria</taxon>
        <taxon>Bacillati</taxon>
        <taxon>Chloroflexota</taxon>
        <taxon>Thermoflexia</taxon>
        <taxon>Thermoflexales</taxon>
        <taxon>Thermoflexaceae</taxon>
        <taxon>Thermoflexus</taxon>
    </lineage>
</organism>
<dbReference type="EMBL" id="FYEK01000012">
    <property type="protein sequence ID" value="SNB61145.1"/>
    <property type="molecule type" value="Genomic_DNA"/>
</dbReference>
<evidence type="ECO:0000259" key="4">
    <source>
        <dbReference type="Pfam" id="PF20257"/>
    </source>
</evidence>
<dbReference type="InParanoid" id="A0A212QNY3"/>
<dbReference type="InterPro" id="IPR023228">
    <property type="entry name" value="SAM_OH_AdoTrfase_N_sf"/>
</dbReference>
<evidence type="ECO:0000313" key="5">
    <source>
        <dbReference type="EMBL" id="SNB61145.1"/>
    </source>
</evidence>
<proteinExistence type="inferred from homology"/>
<feature type="domain" description="S-adenosyl-l-methionine hydroxide adenosyltransferase N-terminal" evidence="3">
    <location>
        <begin position="4"/>
        <end position="149"/>
    </location>
</feature>
<dbReference type="InterPro" id="IPR023227">
    <property type="entry name" value="SAM_OH_AdoTrfase_C_sf"/>
</dbReference>